<dbReference type="InterPro" id="IPR028244">
    <property type="entry name" value="T6SS_Rhs_Vgr_dom"/>
</dbReference>
<dbReference type="InterPro" id="IPR017847">
    <property type="entry name" value="T6SS_RhsGE_Vgr_subset"/>
</dbReference>
<dbReference type="RefSeq" id="WP_211957089.1">
    <property type="nucleotide sequence ID" value="NZ_CAJPVI010000050.1"/>
</dbReference>
<reference evidence="4 5" key="1">
    <citation type="submission" date="2021-03" db="EMBL/GenBank/DDBJ databases">
        <authorList>
            <person name="Peeters C."/>
        </authorList>
    </citation>
    <scope>NUCLEOTIDE SEQUENCE [LARGE SCALE GENOMIC DNA]</scope>
    <source>
        <strain evidence="4 5">LMG 26411</strain>
    </source>
</reference>
<evidence type="ECO:0000313" key="5">
    <source>
        <dbReference type="Proteomes" id="UP000672657"/>
    </source>
</evidence>
<dbReference type="SUPFAM" id="SSF69279">
    <property type="entry name" value="Phage tail proteins"/>
    <property type="match status" value="2"/>
</dbReference>
<organism evidence="4 5">
    <name type="scientific">Cupriavidus numazuensis</name>
    <dbReference type="NCBI Taxonomy" id="221992"/>
    <lineage>
        <taxon>Bacteria</taxon>
        <taxon>Pseudomonadati</taxon>
        <taxon>Pseudomonadota</taxon>
        <taxon>Betaproteobacteria</taxon>
        <taxon>Burkholderiales</taxon>
        <taxon>Burkholderiaceae</taxon>
        <taxon>Cupriavidus</taxon>
    </lineage>
</organism>
<dbReference type="Gene3D" id="2.40.50.230">
    <property type="entry name" value="Gp5 N-terminal domain"/>
    <property type="match status" value="1"/>
</dbReference>
<name>A0ABN7QCU6_9BURK</name>
<keyword evidence="5" id="KW-1185">Reference proteome</keyword>
<gene>
    <name evidence="4" type="ORF">LMG26411_06253</name>
</gene>
<accession>A0ABN7QCU6</accession>
<protein>
    <recommendedName>
        <fullName evidence="6">Type VI secretion system tip protein VgrG</fullName>
    </recommendedName>
</protein>
<evidence type="ECO:0008006" key="6">
    <source>
        <dbReference type="Google" id="ProtNLM"/>
    </source>
</evidence>
<dbReference type="NCBIfam" id="TIGR01646">
    <property type="entry name" value="vgr_GE"/>
    <property type="match status" value="1"/>
</dbReference>
<dbReference type="Pfam" id="PF05954">
    <property type="entry name" value="Phage_GPD"/>
    <property type="match status" value="1"/>
</dbReference>
<dbReference type="Gene3D" id="4.10.220.110">
    <property type="match status" value="1"/>
</dbReference>
<dbReference type="InterPro" id="IPR006533">
    <property type="entry name" value="T6SS_Vgr_RhsGE"/>
</dbReference>
<dbReference type="InterPro" id="IPR018769">
    <property type="entry name" value="VgrG2_DUF2345"/>
</dbReference>
<dbReference type="Proteomes" id="UP000672657">
    <property type="component" value="Unassembled WGS sequence"/>
</dbReference>
<evidence type="ECO:0000259" key="2">
    <source>
        <dbReference type="Pfam" id="PF10106"/>
    </source>
</evidence>
<proteinExistence type="predicted"/>
<feature type="coiled-coil region" evidence="1">
    <location>
        <begin position="578"/>
        <end position="605"/>
    </location>
</feature>
<dbReference type="NCBIfam" id="TIGR03361">
    <property type="entry name" value="VI_Rhs_Vgr"/>
    <property type="match status" value="1"/>
</dbReference>
<keyword evidence="1" id="KW-0175">Coiled coil</keyword>
<sequence>MAEGWSDPAALVTGRQAYFLEIPSAPSASALSVVSFTAVERLGEPYEVTVQLTHPLELDRAEYLTKPATFVIQTADDSEPRRFAGRITRFAKTRQTRDFCAYEMVLQPAVALLGLTQRSRIYQQKSAPQIIEAILRAHDLKGHQFAFKTRRQYPEHKFRLQYQMSDWDYIRLLMKQEGLYCYFVRGKFGEMIVFGDDIDHYIYQPELRMPYRETAGLEAGVEAVFALETHARTVPASFLVADYNPDKAYERFKAEANIARKDRTTYGQPYAYGTHHLDQDGAKWEAQLRHEAALAGQVVYHGESNVLELCPARILRMDLALPDAPNGQVITEVIHSGARDQAYRNTYKAIPSDRRFRLPMDEANWPRIAGTLSGRIASPGQYKYAYLTHAGHYVVRFDLDFDEWPRGGESVPLRLAKPFAGGLQTGFHFPLIDGTEVAIGFHDGNPNRPYIAHALHNSRQEDLITTHDRWLSRNVIRTQSNNKLRMEDWKGQESIKLSTEYGGKTQLNLGYLVDGRKNQRGDGFELRTSGWGAIRGGKGLLLSADDQPRAAGQQLDMQSARTQLQAAVVQMQGLAESARAAQAYAAEVEQQRKFLEQRLDKLQQAVLLATAPAGIALTSGHDMHIAAQGQLAVTSSGNADISVLKKFTVAAGEAISLFASKLGMKLFAAHGKVEIQAQGDEMHLAALKDLKITSANGKLILSAEKEVWIGAGGSYIRIAAERIENCTPGDIREKCATWDKEAAVSMKVSTNLGSELPSQPLMLNAVASPFSHSTLPVGMPYKLLANGALIKQGVTDASGTIPVDHHAATQSYQLELANGVSYALPVAEEYKRDVKNGQLANHGFHFHEIGPGSDGAAADRADYRHVYQKLLEPGSDA</sequence>
<evidence type="ECO:0000259" key="3">
    <source>
        <dbReference type="Pfam" id="PF13296"/>
    </source>
</evidence>
<dbReference type="InterPro" id="IPR037026">
    <property type="entry name" value="Vgr_OB-fold_dom_sf"/>
</dbReference>
<evidence type="ECO:0000256" key="1">
    <source>
        <dbReference type="SAM" id="Coils"/>
    </source>
</evidence>
<dbReference type="SUPFAM" id="SSF69255">
    <property type="entry name" value="gp5 N-terminal domain-like"/>
    <property type="match status" value="1"/>
</dbReference>
<dbReference type="Gene3D" id="3.55.50.10">
    <property type="entry name" value="Baseplate protein-like domains"/>
    <property type="match status" value="1"/>
</dbReference>
<dbReference type="EMBL" id="CAJPVI010000050">
    <property type="protein sequence ID" value="CAG2158860.1"/>
    <property type="molecule type" value="Genomic_DNA"/>
</dbReference>
<feature type="domain" description="DUF2345" evidence="2">
    <location>
        <begin position="597"/>
        <end position="740"/>
    </location>
</feature>
<feature type="domain" description="Putative type VI secretion system Rhs element associated Vgr" evidence="3">
    <location>
        <begin position="476"/>
        <end position="578"/>
    </location>
</feature>
<comment type="caution">
    <text evidence="4">The sequence shown here is derived from an EMBL/GenBank/DDBJ whole genome shotgun (WGS) entry which is preliminary data.</text>
</comment>
<dbReference type="Gene3D" id="2.30.110.50">
    <property type="match status" value="1"/>
</dbReference>
<evidence type="ECO:0000313" key="4">
    <source>
        <dbReference type="EMBL" id="CAG2158860.1"/>
    </source>
</evidence>
<dbReference type="Pfam" id="PF13296">
    <property type="entry name" value="T6SS_Vgr"/>
    <property type="match status" value="1"/>
</dbReference>
<dbReference type="Pfam" id="PF10106">
    <property type="entry name" value="DUF2345"/>
    <property type="match status" value="1"/>
</dbReference>